<dbReference type="EMBL" id="BMIH01000006">
    <property type="protein sequence ID" value="GGB42412.1"/>
    <property type="molecule type" value="Genomic_DNA"/>
</dbReference>
<dbReference type="Proteomes" id="UP000623067">
    <property type="component" value="Unassembled WGS sequence"/>
</dbReference>
<keyword evidence="2" id="KW-1185">Reference proteome</keyword>
<name>A0A916TF29_9SPHN</name>
<dbReference type="AlphaFoldDB" id="A0A916TF29"/>
<proteinExistence type="predicted"/>
<protein>
    <submittedName>
        <fullName evidence="1">Uncharacterized protein</fullName>
    </submittedName>
</protein>
<dbReference type="RefSeq" id="WP_188660977.1">
    <property type="nucleotide sequence ID" value="NZ_BMIH01000006.1"/>
</dbReference>
<comment type="caution">
    <text evidence="1">The sequence shown here is derived from an EMBL/GenBank/DDBJ whole genome shotgun (WGS) entry which is preliminary data.</text>
</comment>
<reference evidence="1" key="1">
    <citation type="journal article" date="2014" name="Int. J. Syst. Evol. Microbiol.">
        <title>Complete genome sequence of Corynebacterium casei LMG S-19264T (=DSM 44701T), isolated from a smear-ripened cheese.</title>
        <authorList>
            <consortium name="US DOE Joint Genome Institute (JGI-PGF)"/>
            <person name="Walter F."/>
            <person name="Albersmeier A."/>
            <person name="Kalinowski J."/>
            <person name="Ruckert C."/>
        </authorList>
    </citation>
    <scope>NUCLEOTIDE SEQUENCE</scope>
    <source>
        <strain evidence="1">CGMCC 1.15330</strain>
    </source>
</reference>
<evidence type="ECO:0000313" key="1">
    <source>
        <dbReference type="EMBL" id="GGB42412.1"/>
    </source>
</evidence>
<reference evidence="1" key="2">
    <citation type="submission" date="2020-09" db="EMBL/GenBank/DDBJ databases">
        <authorList>
            <person name="Sun Q."/>
            <person name="Zhou Y."/>
        </authorList>
    </citation>
    <scope>NUCLEOTIDE SEQUENCE</scope>
    <source>
        <strain evidence="1">CGMCC 1.15330</strain>
    </source>
</reference>
<sequence>MRAELTALAQARQTDVGKIVRRLIANELSGARERVDEVLDLVLYIAIAVDGLLAAQPDPELRHEMLRLWKARLAEEGRPHAA</sequence>
<accession>A0A916TF29</accession>
<gene>
    <name evidence="1" type="ORF">GCM10011380_34900</name>
</gene>
<evidence type="ECO:0000313" key="2">
    <source>
        <dbReference type="Proteomes" id="UP000623067"/>
    </source>
</evidence>
<organism evidence="1 2">
    <name type="scientific">Sphingomonas metalli</name>
    <dbReference type="NCBI Taxonomy" id="1779358"/>
    <lineage>
        <taxon>Bacteria</taxon>
        <taxon>Pseudomonadati</taxon>
        <taxon>Pseudomonadota</taxon>
        <taxon>Alphaproteobacteria</taxon>
        <taxon>Sphingomonadales</taxon>
        <taxon>Sphingomonadaceae</taxon>
        <taxon>Sphingomonas</taxon>
    </lineage>
</organism>